<proteinExistence type="inferred from homology"/>
<protein>
    <submittedName>
        <fullName evidence="6">FMN reductase (NADPH)</fullName>
        <ecNumber evidence="6">1.5.1.38</ecNumber>
    </submittedName>
</protein>
<evidence type="ECO:0000256" key="1">
    <source>
        <dbReference type="ARBA" id="ARBA00005990"/>
    </source>
</evidence>
<gene>
    <name evidence="6" type="primary">msuE</name>
    <name evidence="6" type="ORF">MBLL_01107</name>
</gene>
<keyword evidence="3" id="KW-0288">FMN</keyword>
<dbReference type="PANTHER" id="PTHR43408">
    <property type="entry name" value="FMN REDUCTASE (NADPH)"/>
    <property type="match status" value="1"/>
</dbReference>
<keyword evidence="2" id="KW-0285">Flavoprotein</keyword>
<feature type="domain" description="NADPH-dependent FMN reductase-like" evidence="5">
    <location>
        <begin position="41"/>
        <end position="181"/>
    </location>
</feature>
<dbReference type="InterPro" id="IPR029039">
    <property type="entry name" value="Flavoprotein-like_sf"/>
</dbReference>
<dbReference type="SUPFAM" id="SSF52218">
    <property type="entry name" value="Flavoproteins"/>
    <property type="match status" value="1"/>
</dbReference>
<dbReference type="Gene3D" id="3.40.50.360">
    <property type="match status" value="1"/>
</dbReference>
<dbReference type="PANTHER" id="PTHR43408:SF2">
    <property type="entry name" value="FMN REDUCTASE (NADPH)"/>
    <property type="match status" value="1"/>
</dbReference>
<evidence type="ECO:0000313" key="6">
    <source>
        <dbReference type="EMBL" id="CAA2138362.1"/>
    </source>
</evidence>
<reference evidence="6" key="1">
    <citation type="submission" date="2019-12" db="EMBL/GenBank/DDBJ databases">
        <authorList>
            <person name="Cremers G."/>
        </authorList>
    </citation>
    <scope>NUCLEOTIDE SEQUENCE</scope>
    <source>
        <strain evidence="6">Mbul2</strain>
        <plasmid evidence="6">1</plasmid>
    </source>
</reference>
<dbReference type="InterPro" id="IPR005025">
    <property type="entry name" value="FMN_Rdtase-like_dom"/>
</dbReference>
<accession>A0A679JF89</accession>
<dbReference type="AlphaFoldDB" id="A0A679JF89"/>
<dbReference type="EMBL" id="LR743510">
    <property type="protein sequence ID" value="CAA2138362.1"/>
    <property type="molecule type" value="Genomic_DNA"/>
</dbReference>
<comment type="similarity">
    <text evidence="1">Belongs to the SsuE family.</text>
</comment>
<dbReference type="InterPro" id="IPR051814">
    <property type="entry name" value="NAD(P)H-dep_FMN_reductase"/>
</dbReference>
<evidence type="ECO:0000256" key="2">
    <source>
        <dbReference type="ARBA" id="ARBA00022630"/>
    </source>
</evidence>
<evidence type="ECO:0000259" key="5">
    <source>
        <dbReference type="Pfam" id="PF03358"/>
    </source>
</evidence>
<evidence type="ECO:0000256" key="4">
    <source>
        <dbReference type="ARBA" id="ARBA00023002"/>
    </source>
</evidence>
<dbReference type="InterPro" id="IPR019912">
    <property type="entry name" value="FMN_Rdtase_MsuE-like"/>
</dbReference>
<dbReference type="GO" id="GO:0052873">
    <property type="term" value="F:FMN reductase (NADPH) activity"/>
    <property type="evidence" value="ECO:0007669"/>
    <property type="project" value="UniProtKB-EC"/>
</dbReference>
<evidence type="ECO:0000256" key="3">
    <source>
        <dbReference type="ARBA" id="ARBA00022643"/>
    </source>
</evidence>
<keyword evidence="6" id="KW-0614">Plasmid</keyword>
<dbReference type="NCBIfam" id="TIGR03566">
    <property type="entry name" value="FMN_reduc_MsuE"/>
    <property type="match status" value="1"/>
</dbReference>
<name>A0A679JF89_9HYPH</name>
<sequence length="235" mass="24619">MTGRPAMTGRRVRIKVPGAFPYPIGRRSMSLQGSSFSGPLPRIVGFSANLQRPSKTRALVEAVAEATGARLRADIRLFDVVDAGTGLGAAWSRDQLSLPARRILEAIENADALIVGTPVYKGAYTGLFKHLFDFVDPAALAGKPVVLSATGGGARHALVVEHSLRPLFGFFSAQTVPTSVYGSDADFSDGVLVDEGVRGRVFDAAAQLAALLGAREKPSASFEAAPAAAFAAPNR</sequence>
<geneLocation type="plasmid" evidence="6">
    <name>1</name>
</geneLocation>
<dbReference type="EC" id="1.5.1.38" evidence="6"/>
<dbReference type="Pfam" id="PF03358">
    <property type="entry name" value="FMN_red"/>
    <property type="match status" value="1"/>
</dbReference>
<keyword evidence="4 6" id="KW-0560">Oxidoreductase</keyword>
<organism evidence="6">
    <name type="scientific">Methylobacterium bullatum</name>
    <dbReference type="NCBI Taxonomy" id="570505"/>
    <lineage>
        <taxon>Bacteria</taxon>
        <taxon>Pseudomonadati</taxon>
        <taxon>Pseudomonadota</taxon>
        <taxon>Alphaproteobacteria</taxon>
        <taxon>Hyphomicrobiales</taxon>
        <taxon>Methylobacteriaceae</taxon>
        <taxon>Methylobacterium</taxon>
    </lineage>
</organism>